<protein>
    <submittedName>
        <fullName evidence="2">Uncharacterized protein</fullName>
    </submittedName>
</protein>
<evidence type="ECO:0000313" key="2">
    <source>
        <dbReference type="EMBL" id="GAC28612.1"/>
    </source>
</evidence>
<comment type="caution">
    <text evidence="2">The sequence shown here is derived from an EMBL/GenBank/DDBJ whole genome shotgun (WGS) entry which is preliminary data.</text>
</comment>
<evidence type="ECO:0000313" key="3">
    <source>
        <dbReference type="Proteomes" id="UP000006251"/>
    </source>
</evidence>
<reference evidence="3" key="1">
    <citation type="journal article" date="2014" name="Environ. Microbiol.">
        <title>Comparative genomics of the marine bacterial genus Glaciecola reveals the high degree of genomic diversity and genomic characteristic for cold adaptation.</title>
        <authorList>
            <person name="Qin Q.L."/>
            <person name="Xie B.B."/>
            <person name="Yu Y."/>
            <person name="Shu Y.L."/>
            <person name="Rong J.C."/>
            <person name="Zhang Y.J."/>
            <person name="Zhao D.L."/>
            <person name="Chen X.L."/>
            <person name="Zhang X.Y."/>
            <person name="Chen B."/>
            <person name="Zhou B.C."/>
            <person name="Zhang Y.Z."/>
        </authorList>
    </citation>
    <scope>NUCLEOTIDE SEQUENCE [LARGE SCALE GENOMIC DNA]</scope>
    <source>
        <strain evidence="3">ACAM 615</strain>
    </source>
</reference>
<dbReference type="EMBL" id="BAEQ01000026">
    <property type="protein sequence ID" value="GAC28612.1"/>
    <property type="molecule type" value="Genomic_DNA"/>
</dbReference>
<name>K6ZE36_9ALTE</name>
<gene>
    <name evidence="2" type="ORF">GPAL_1749</name>
</gene>
<keyword evidence="1" id="KW-0732">Signal</keyword>
<sequence>MKKAVLGLLGIFFLLSGKVTLAQNTVEELAEQFSTLSLYNSLFSLAAGNKEEKQTIINIVSILKHKSETLNRYAPPQLRETCNAYLDYKDIKKEALTWFIEGYVAGLDRAYLGDLKEVVQSDFSIFLNTVDDVCREDRAEFIGLAILKSYMRLIRQN</sequence>
<dbReference type="RefSeq" id="WP_006010897.1">
    <property type="nucleotide sequence ID" value="NZ_BAEQ01000026.1"/>
</dbReference>
<feature type="chain" id="PRO_5003898255" evidence="1">
    <location>
        <begin position="23"/>
        <end position="157"/>
    </location>
</feature>
<dbReference type="Proteomes" id="UP000006251">
    <property type="component" value="Unassembled WGS sequence"/>
</dbReference>
<organism evidence="2 3">
    <name type="scientific">Brumicola pallidula DSM 14239 = ACAM 615</name>
    <dbReference type="NCBI Taxonomy" id="1121922"/>
    <lineage>
        <taxon>Bacteria</taxon>
        <taxon>Pseudomonadati</taxon>
        <taxon>Pseudomonadota</taxon>
        <taxon>Gammaproteobacteria</taxon>
        <taxon>Alteromonadales</taxon>
        <taxon>Alteromonadaceae</taxon>
        <taxon>Brumicola</taxon>
    </lineage>
</organism>
<feature type="signal peptide" evidence="1">
    <location>
        <begin position="1"/>
        <end position="22"/>
    </location>
</feature>
<proteinExistence type="predicted"/>
<dbReference type="AlphaFoldDB" id="K6ZE36"/>
<keyword evidence="3" id="KW-1185">Reference proteome</keyword>
<accession>K6ZE36</accession>
<evidence type="ECO:0000256" key="1">
    <source>
        <dbReference type="SAM" id="SignalP"/>
    </source>
</evidence>